<proteinExistence type="predicted"/>
<keyword evidence="3 6" id="KW-1133">Transmembrane helix</keyword>
<feature type="domain" description="DUF5935" evidence="8">
    <location>
        <begin position="1"/>
        <end position="193"/>
    </location>
</feature>
<gene>
    <name evidence="9" type="ORF">P0Y56_09740</name>
</gene>
<dbReference type="InterPro" id="IPR007016">
    <property type="entry name" value="O-antigen_ligase-rel_domated"/>
</dbReference>
<dbReference type="KEGG" id="acob:P0Y56_09740"/>
<feature type="transmembrane region" description="Helical" evidence="6">
    <location>
        <begin position="244"/>
        <end position="264"/>
    </location>
</feature>
<feature type="transmembrane region" description="Helical" evidence="6">
    <location>
        <begin position="201"/>
        <end position="217"/>
    </location>
</feature>
<dbReference type="AlphaFoldDB" id="A0AAJ5X674"/>
<feature type="transmembrane region" description="Helical" evidence="6">
    <location>
        <begin position="168"/>
        <end position="189"/>
    </location>
</feature>
<feature type="region of interest" description="Disordered" evidence="5">
    <location>
        <begin position="450"/>
        <end position="475"/>
    </location>
</feature>
<dbReference type="PANTHER" id="PTHR37422">
    <property type="entry name" value="TEICHURONIC ACID BIOSYNTHESIS PROTEIN TUAE"/>
    <property type="match status" value="1"/>
</dbReference>
<evidence type="ECO:0000256" key="1">
    <source>
        <dbReference type="ARBA" id="ARBA00004141"/>
    </source>
</evidence>
<evidence type="ECO:0000256" key="5">
    <source>
        <dbReference type="SAM" id="MobiDB-lite"/>
    </source>
</evidence>
<dbReference type="GO" id="GO:0016020">
    <property type="term" value="C:membrane"/>
    <property type="evidence" value="ECO:0007669"/>
    <property type="project" value="UniProtKB-SubCell"/>
</dbReference>
<sequence length="475" mass="52337">MLDAFLFLFVMGLLALGLRRPFIWVLAYLYIDIVAPQKIGWTLMPILPVSLIAFVAAFAGWALADSKQGSRFTFRQGLMVVLFAYCAVTTLNADFPKEALEKWAWVWKALVFAMFLPLTLRTRLRIEAAVLTMTLSAAAIIISGGIKTAAGGGGYGVLYFFVNDNTGLYESSTISCVAIAIIPVILWLARFGTIFPPNWRVRVFAGALIFSCLLIPVGTEARTGLICIGVLGVLLLRTIKRRGLYIGLGVCALLVSIPFLPSSFTARMGTIETHDSDESASTRVAVWRWTLDYVKHHPFGGGFNAFLQNSFTYDKPVTVDRGRGLTESSVQSVTDKARAYHSAYFEMLGEQGWPGLTLWLWLHAAGVWQMEKLRRRYVKRARADDRAGTPRPEDAWKAPLADALQQAQLIYLVGALFVGIAFQPFVLMLIGLQCGLWTYLNRVDSPVKDKRSPGIGADGKRPSGNAVTAKAPALR</sequence>
<protein>
    <submittedName>
        <fullName evidence="9">DUF5935 domain-containing protein</fullName>
    </submittedName>
</protein>
<dbReference type="Pfam" id="PF04932">
    <property type="entry name" value="Wzy_C"/>
    <property type="match status" value="1"/>
</dbReference>
<evidence type="ECO:0000259" key="8">
    <source>
        <dbReference type="Pfam" id="PF19358"/>
    </source>
</evidence>
<accession>A0AAJ5X674</accession>
<feature type="transmembrane region" description="Helical" evidence="6">
    <location>
        <begin position="76"/>
        <end position="93"/>
    </location>
</feature>
<dbReference type="Proteomes" id="UP001218362">
    <property type="component" value="Chromosome"/>
</dbReference>
<feature type="transmembrane region" description="Helical" evidence="6">
    <location>
        <begin position="136"/>
        <end position="162"/>
    </location>
</feature>
<comment type="subcellular location">
    <subcellularLocation>
        <location evidence="1">Membrane</location>
        <topology evidence="1">Multi-pass membrane protein</topology>
    </subcellularLocation>
</comment>
<feature type="transmembrane region" description="Helical" evidence="6">
    <location>
        <begin position="105"/>
        <end position="124"/>
    </location>
</feature>
<dbReference type="Pfam" id="PF19358">
    <property type="entry name" value="DUF5935"/>
    <property type="match status" value="1"/>
</dbReference>
<feature type="domain" description="O-antigen ligase-related" evidence="7">
    <location>
        <begin position="208"/>
        <end position="360"/>
    </location>
</feature>
<evidence type="ECO:0000256" key="3">
    <source>
        <dbReference type="ARBA" id="ARBA00022989"/>
    </source>
</evidence>
<evidence type="ECO:0000256" key="6">
    <source>
        <dbReference type="SAM" id="Phobius"/>
    </source>
</evidence>
<evidence type="ECO:0000256" key="2">
    <source>
        <dbReference type="ARBA" id="ARBA00022692"/>
    </source>
</evidence>
<feature type="transmembrane region" description="Helical" evidence="6">
    <location>
        <begin position="409"/>
        <end position="432"/>
    </location>
</feature>
<evidence type="ECO:0000313" key="9">
    <source>
        <dbReference type="EMBL" id="WEK45317.1"/>
    </source>
</evidence>
<feature type="transmembrane region" description="Helical" evidence="6">
    <location>
        <begin position="223"/>
        <end position="239"/>
    </location>
</feature>
<keyword evidence="2 6" id="KW-0812">Transmembrane</keyword>
<evidence type="ECO:0000256" key="4">
    <source>
        <dbReference type="ARBA" id="ARBA00023136"/>
    </source>
</evidence>
<dbReference type="InterPro" id="IPR051533">
    <property type="entry name" value="WaaL-like"/>
</dbReference>
<feature type="transmembrane region" description="Helical" evidence="6">
    <location>
        <begin position="43"/>
        <end position="64"/>
    </location>
</feature>
<evidence type="ECO:0000259" key="7">
    <source>
        <dbReference type="Pfam" id="PF04932"/>
    </source>
</evidence>
<dbReference type="PANTHER" id="PTHR37422:SF13">
    <property type="entry name" value="LIPOPOLYSACCHARIDE BIOSYNTHESIS PROTEIN PA4999-RELATED"/>
    <property type="match status" value="1"/>
</dbReference>
<dbReference type="EMBL" id="CP119316">
    <property type="protein sequence ID" value="WEK45317.1"/>
    <property type="molecule type" value="Genomic_DNA"/>
</dbReference>
<organism evidence="9 10">
    <name type="scientific">Candidatus Andeanibacterium colombiense</name>
    <dbReference type="NCBI Taxonomy" id="3121345"/>
    <lineage>
        <taxon>Bacteria</taxon>
        <taxon>Pseudomonadati</taxon>
        <taxon>Pseudomonadota</taxon>
        <taxon>Alphaproteobacteria</taxon>
        <taxon>Sphingomonadales</taxon>
        <taxon>Sphingomonadaceae</taxon>
        <taxon>Candidatus Andeanibacterium</taxon>
    </lineage>
</organism>
<name>A0AAJ5X674_9SPHN</name>
<keyword evidence="4 6" id="KW-0472">Membrane</keyword>
<evidence type="ECO:0000313" key="10">
    <source>
        <dbReference type="Proteomes" id="UP001218362"/>
    </source>
</evidence>
<dbReference type="InterPro" id="IPR045979">
    <property type="entry name" value="DUF5935"/>
</dbReference>
<reference evidence="9" key="1">
    <citation type="submission" date="2023-03" db="EMBL/GenBank/DDBJ databases">
        <title>Andean soil-derived lignocellulolytic bacterial consortium as a source of novel taxa and putative plastic-active enzymes.</title>
        <authorList>
            <person name="Diaz-Garcia L."/>
            <person name="Chuvochina M."/>
            <person name="Feuerriegel G."/>
            <person name="Bunk B."/>
            <person name="Sproer C."/>
            <person name="Streit W.R."/>
            <person name="Rodriguez L.M."/>
            <person name="Overmann J."/>
            <person name="Jimenez D.J."/>
        </authorList>
    </citation>
    <scope>NUCLEOTIDE SEQUENCE</scope>
    <source>
        <strain evidence="9">MAG 26</strain>
    </source>
</reference>